<dbReference type="Pfam" id="PF02518">
    <property type="entry name" value="HATPase_c"/>
    <property type="match status" value="1"/>
</dbReference>
<dbReference type="InterPro" id="IPR003594">
    <property type="entry name" value="HATPase_dom"/>
</dbReference>
<dbReference type="Gene3D" id="3.30.565.10">
    <property type="entry name" value="Histidine kinase-like ATPase, C-terminal domain"/>
    <property type="match status" value="1"/>
</dbReference>
<comment type="catalytic activity">
    <reaction evidence="1">
        <text>ATP + protein L-histidine = ADP + protein N-phospho-L-histidine.</text>
        <dbReference type="EC" id="2.7.13.3"/>
    </reaction>
</comment>
<dbReference type="PROSITE" id="PS50109">
    <property type="entry name" value="HIS_KIN"/>
    <property type="match status" value="1"/>
</dbReference>
<protein>
    <recommendedName>
        <fullName evidence="2">histidine kinase</fullName>
        <ecNumber evidence="2">2.7.13.3</ecNumber>
    </recommendedName>
</protein>
<sequence length="603" mass="67600">MKMSRRRSLALLSVVALMLASTLLFLYLKSNSNQTTDYAESRDLIGRIKQLNAQWETEILKARIAAQYNYDSLVTPLTEITQLWERFTSLESHHGRNESPVWRASHEAYLTAIQQKTRLVEQFKSHNAVLRNSLAYLPNVEDDIQQQLSQLVDGDKLQLQNIATDTYDLLLSSLEFSQDTSDDKAADILLGLNKLGVNKQRLPEPFHTPIDVLSNHIALILREQPVVNRLLENIEAIPVAERLDDITRLLNTDQQQVVAVDQRYHFYMLVFSTLLVLLLVYLAVHLMRSFTEINRVNKALQTANDDLELRVEERTRELRDTQSELLDSARQAGMAEIATNVLHNVGNVLNSVNISADLVSRKLRASKAQGLRKAMQLINEHPDDLGAFLTLDQKGKLLPGYLNQLVEAIALEQLGMTDELAQLSKSVDHIKDIVATQQSYAGANSLLEPLHISELLEDALRMNSGALTRHQVMVIKEYGEVPLVMGDKHRLLLILINLISNAKYAMSGLNNRPRHMTLGVKIVDDTTLQISVKDDGEGIAEENMTRIFAHGFTTRKEGHGFGLHSCALAAIEMNGHLTAHSDGPGKGAQFTLQIPLKTVMEEA</sequence>
<keyword evidence="9" id="KW-1133">Transmembrane helix</keyword>
<evidence type="ECO:0000256" key="1">
    <source>
        <dbReference type="ARBA" id="ARBA00000085"/>
    </source>
</evidence>
<evidence type="ECO:0000259" key="10">
    <source>
        <dbReference type="PROSITE" id="PS50109"/>
    </source>
</evidence>
<organism evidence="11 12">
    <name type="scientific">Pseudomonas arsenicoxydans</name>
    <dbReference type="NCBI Taxonomy" id="702115"/>
    <lineage>
        <taxon>Bacteria</taxon>
        <taxon>Pseudomonadati</taxon>
        <taxon>Pseudomonadota</taxon>
        <taxon>Gammaproteobacteria</taxon>
        <taxon>Pseudomonadales</taxon>
        <taxon>Pseudomonadaceae</taxon>
        <taxon>Pseudomonas</taxon>
    </lineage>
</organism>
<gene>
    <name evidence="11" type="ORF">EAH78_16115</name>
</gene>
<keyword evidence="9" id="KW-0812">Transmembrane</keyword>
<dbReference type="EC" id="2.7.13.3" evidence="2"/>
<evidence type="ECO:0000256" key="3">
    <source>
        <dbReference type="ARBA" id="ARBA00022679"/>
    </source>
</evidence>
<dbReference type="EMBL" id="RCZE01000007">
    <property type="protein sequence ID" value="TPG76686.1"/>
    <property type="molecule type" value="Genomic_DNA"/>
</dbReference>
<feature type="domain" description="Histidine kinase" evidence="10">
    <location>
        <begin position="416"/>
        <end position="598"/>
    </location>
</feature>
<evidence type="ECO:0000256" key="5">
    <source>
        <dbReference type="ARBA" id="ARBA00022777"/>
    </source>
</evidence>
<evidence type="ECO:0000313" key="12">
    <source>
        <dbReference type="Proteomes" id="UP000317933"/>
    </source>
</evidence>
<dbReference type="PANTHER" id="PTHR43065:SF46">
    <property type="entry name" value="C4-DICARBOXYLATE TRANSPORT SENSOR PROTEIN DCTB"/>
    <property type="match status" value="1"/>
</dbReference>
<keyword evidence="6" id="KW-0067">ATP-binding</keyword>
<dbReference type="Pfam" id="PF19443">
    <property type="entry name" value="DAHL"/>
    <property type="match status" value="1"/>
</dbReference>
<evidence type="ECO:0000313" key="11">
    <source>
        <dbReference type="EMBL" id="TPG76686.1"/>
    </source>
</evidence>
<dbReference type="SMART" id="SM00387">
    <property type="entry name" value="HATPase_c"/>
    <property type="match status" value="1"/>
</dbReference>
<keyword evidence="4" id="KW-0547">Nucleotide-binding</keyword>
<feature type="transmembrane region" description="Helical" evidence="9">
    <location>
        <begin position="264"/>
        <end position="284"/>
    </location>
</feature>
<evidence type="ECO:0000256" key="2">
    <source>
        <dbReference type="ARBA" id="ARBA00012438"/>
    </source>
</evidence>
<dbReference type="AlphaFoldDB" id="A0A502HTH0"/>
<dbReference type="RefSeq" id="WP_140668390.1">
    <property type="nucleotide sequence ID" value="NZ_RCZE01000007.1"/>
</dbReference>
<dbReference type="GO" id="GO:0004673">
    <property type="term" value="F:protein histidine kinase activity"/>
    <property type="evidence" value="ECO:0007669"/>
    <property type="project" value="UniProtKB-EC"/>
</dbReference>
<evidence type="ECO:0000256" key="6">
    <source>
        <dbReference type="ARBA" id="ARBA00022840"/>
    </source>
</evidence>
<dbReference type="PANTHER" id="PTHR43065">
    <property type="entry name" value="SENSOR HISTIDINE KINASE"/>
    <property type="match status" value="1"/>
</dbReference>
<keyword evidence="3" id="KW-0808">Transferase</keyword>
<dbReference type="Proteomes" id="UP000317933">
    <property type="component" value="Unassembled WGS sequence"/>
</dbReference>
<evidence type="ECO:0000256" key="8">
    <source>
        <dbReference type="SAM" id="Coils"/>
    </source>
</evidence>
<dbReference type="GO" id="GO:0005524">
    <property type="term" value="F:ATP binding"/>
    <property type="evidence" value="ECO:0007669"/>
    <property type="project" value="UniProtKB-KW"/>
</dbReference>
<comment type="caution">
    <text evidence="11">The sequence shown here is derived from an EMBL/GenBank/DDBJ whole genome shotgun (WGS) entry which is preliminary data.</text>
</comment>
<dbReference type="InterPro" id="IPR004358">
    <property type="entry name" value="Sig_transdc_His_kin-like_C"/>
</dbReference>
<dbReference type="PRINTS" id="PR00344">
    <property type="entry name" value="BCTRLSENSOR"/>
</dbReference>
<reference evidence="11 12" key="1">
    <citation type="journal article" date="2019" name="Environ. Microbiol.">
        <title>Species interactions and distinct microbial communities in high Arctic permafrost affected cryosols are associated with the CH4 and CO2 gas fluxes.</title>
        <authorList>
            <person name="Altshuler I."/>
            <person name="Hamel J."/>
            <person name="Turney S."/>
            <person name="Magnuson E."/>
            <person name="Levesque R."/>
            <person name="Greer C."/>
            <person name="Whyte L.G."/>
        </authorList>
    </citation>
    <scope>NUCLEOTIDE SEQUENCE [LARGE SCALE GENOMIC DNA]</scope>
    <source>
        <strain evidence="11 12">E3</strain>
    </source>
</reference>
<proteinExistence type="predicted"/>
<evidence type="ECO:0000256" key="9">
    <source>
        <dbReference type="SAM" id="Phobius"/>
    </source>
</evidence>
<dbReference type="InterPro" id="IPR045812">
    <property type="entry name" value="DAHL"/>
</dbReference>
<dbReference type="GO" id="GO:0000160">
    <property type="term" value="P:phosphorelay signal transduction system"/>
    <property type="evidence" value="ECO:0007669"/>
    <property type="project" value="UniProtKB-KW"/>
</dbReference>
<accession>A0A502HTH0</accession>
<feature type="coiled-coil region" evidence="8">
    <location>
        <begin position="297"/>
        <end position="324"/>
    </location>
</feature>
<keyword evidence="5" id="KW-0418">Kinase</keyword>
<dbReference type="SUPFAM" id="SSF55874">
    <property type="entry name" value="ATPase domain of HSP90 chaperone/DNA topoisomerase II/histidine kinase"/>
    <property type="match status" value="1"/>
</dbReference>
<evidence type="ECO:0000256" key="7">
    <source>
        <dbReference type="ARBA" id="ARBA00023012"/>
    </source>
</evidence>
<keyword evidence="8" id="KW-0175">Coiled coil</keyword>
<keyword evidence="7" id="KW-0902">Two-component regulatory system</keyword>
<dbReference type="InterPro" id="IPR005467">
    <property type="entry name" value="His_kinase_dom"/>
</dbReference>
<evidence type="ECO:0000256" key="4">
    <source>
        <dbReference type="ARBA" id="ARBA00022741"/>
    </source>
</evidence>
<keyword evidence="9" id="KW-0472">Membrane</keyword>
<dbReference type="Gene3D" id="1.10.287.130">
    <property type="match status" value="1"/>
</dbReference>
<name>A0A502HTH0_9PSED</name>
<dbReference type="InterPro" id="IPR036890">
    <property type="entry name" value="HATPase_C_sf"/>
</dbReference>